<evidence type="ECO:0000313" key="5">
    <source>
        <dbReference type="EMBL" id="GAG98317.1"/>
    </source>
</evidence>
<dbReference type="GO" id="GO:0004252">
    <property type="term" value="F:serine-type endopeptidase activity"/>
    <property type="evidence" value="ECO:0007669"/>
    <property type="project" value="InterPro"/>
</dbReference>
<evidence type="ECO:0000256" key="2">
    <source>
        <dbReference type="ARBA" id="ARBA00022801"/>
    </source>
</evidence>
<dbReference type="PROSITE" id="PS51892">
    <property type="entry name" value="SUBTILASE"/>
    <property type="match status" value="1"/>
</dbReference>
<dbReference type="Pfam" id="PF00082">
    <property type="entry name" value="Peptidase_S8"/>
    <property type="match status" value="1"/>
</dbReference>
<reference evidence="5" key="1">
    <citation type="journal article" date="2014" name="Front. Microbiol.">
        <title>High frequency of phylogenetically diverse reductive dehalogenase-homologous genes in deep subseafloor sedimentary metagenomes.</title>
        <authorList>
            <person name="Kawai M."/>
            <person name="Futagami T."/>
            <person name="Toyoda A."/>
            <person name="Takaki Y."/>
            <person name="Nishi S."/>
            <person name="Hori S."/>
            <person name="Arai W."/>
            <person name="Tsubouchi T."/>
            <person name="Morono Y."/>
            <person name="Uchiyama I."/>
            <person name="Ito T."/>
            <person name="Fujiyama A."/>
            <person name="Inagaki F."/>
            <person name="Takami H."/>
        </authorList>
    </citation>
    <scope>NUCLEOTIDE SEQUENCE</scope>
    <source>
        <strain evidence="5">Expedition CK06-06</strain>
    </source>
</reference>
<evidence type="ECO:0000256" key="1">
    <source>
        <dbReference type="ARBA" id="ARBA00022670"/>
    </source>
</evidence>
<keyword evidence="1" id="KW-0645">Protease</keyword>
<sequence length="290" mass="31165">YWETEMNIDDYAAFQGTSMATPHVAGLVALMIQAMGADWTHTEANVLYIKNILCGTATEVRNGETYDIYSNSPILNRGARDLVEGFGKVHGDASIEAFLSTYTAGTNVTESLSSSPTGMQCWARKVELVELIEFTAGIEMDGSADYDLYLYDPSVDVTSASAILASSTTATTGTPENILYTPANNKTVYLVVKRVSGSGSFTLSAEATKTGTPSNFLLGLFEAKSSTVPSPVKANLLSPRTPIDSKTLLTSRLVTNLPRIILLELLMLYVTELSSLDILAVTLNESKSIT</sequence>
<proteinExistence type="predicted"/>
<dbReference type="AlphaFoldDB" id="X1CZK2"/>
<evidence type="ECO:0000259" key="4">
    <source>
        <dbReference type="Pfam" id="PF00082"/>
    </source>
</evidence>
<dbReference type="EMBL" id="BART01021277">
    <property type="protein sequence ID" value="GAG98317.1"/>
    <property type="molecule type" value="Genomic_DNA"/>
</dbReference>
<protein>
    <recommendedName>
        <fullName evidence="4">Peptidase S8/S53 domain-containing protein</fullName>
    </recommendedName>
</protein>
<dbReference type="GO" id="GO:0006508">
    <property type="term" value="P:proteolysis"/>
    <property type="evidence" value="ECO:0007669"/>
    <property type="project" value="UniProtKB-KW"/>
</dbReference>
<dbReference type="InterPro" id="IPR023828">
    <property type="entry name" value="Peptidase_S8_Ser-AS"/>
</dbReference>
<keyword evidence="2" id="KW-0378">Hydrolase</keyword>
<comment type="caution">
    <text evidence="5">The sequence shown here is derived from an EMBL/GenBank/DDBJ whole genome shotgun (WGS) entry which is preliminary data.</text>
</comment>
<keyword evidence="3" id="KW-0720">Serine protease</keyword>
<feature type="non-terminal residue" evidence="5">
    <location>
        <position position="1"/>
    </location>
</feature>
<dbReference type="PROSITE" id="PS00138">
    <property type="entry name" value="SUBTILASE_SER"/>
    <property type="match status" value="1"/>
</dbReference>
<evidence type="ECO:0000256" key="3">
    <source>
        <dbReference type="ARBA" id="ARBA00022825"/>
    </source>
</evidence>
<name>X1CZK2_9ZZZZ</name>
<dbReference type="Gene3D" id="2.60.120.380">
    <property type="match status" value="1"/>
</dbReference>
<gene>
    <name evidence="5" type="ORF">S01H4_39307</name>
</gene>
<dbReference type="SUPFAM" id="SSF52743">
    <property type="entry name" value="Subtilisin-like"/>
    <property type="match status" value="1"/>
</dbReference>
<feature type="domain" description="Peptidase S8/S53" evidence="4">
    <location>
        <begin position="7"/>
        <end position="60"/>
    </location>
</feature>
<dbReference type="Gene3D" id="3.40.50.200">
    <property type="entry name" value="Peptidase S8/S53 domain"/>
    <property type="match status" value="1"/>
</dbReference>
<accession>X1CZK2</accession>
<dbReference type="InterPro" id="IPR000209">
    <property type="entry name" value="Peptidase_S8/S53_dom"/>
</dbReference>
<organism evidence="5">
    <name type="scientific">marine sediment metagenome</name>
    <dbReference type="NCBI Taxonomy" id="412755"/>
    <lineage>
        <taxon>unclassified sequences</taxon>
        <taxon>metagenomes</taxon>
        <taxon>ecological metagenomes</taxon>
    </lineage>
</organism>
<feature type="non-terminal residue" evidence="5">
    <location>
        <position position="290"/>
    </location>
</feature>
<dbReference type="InterPro" id="IPR036852">
    <property type="entry name" value="Peptidase_S8/S53_dom_sf"/>
</dbReference>